<reference evidence="2 3" key="1">
    <citation type="submission" date="2020-08" db="EMBL/GenBank/DDBJ databases">
        <title>Genome public.</title>
        <authorList>
            <person name="Liu C."/>
            <person name="Sun Q."/>
        </authorList>
    </citation>
    <scope>NUCLEOTIDE SEQUENCE [LARGE SCALE GENOMIC DNA]</scope>
    <source>
        <strain evidence="2 3">BX1</strain>
    </source>
</reference>
<evidence type="ECO:0000313" key="3">
    <source>
        <dbReference type="Proteomes" id="UP000658131"/>
    </source>
</evidence>
<keyword evidence="3" id="KW-1185">Reference proteome</keyword>
<name>A0ABR7NJM3_9FIRM</name>
<sequence length="101" mass="11373">MIILFEGLFSGPLVAVCLFAALAVPIVLCLLFFVAYLAAIVFTFVFTLPYLVWRARPAAQEVPVVELRGMQGYFHELANAARLYLHWMTGRPHSIKSFAIR</sequence>
<evidence type="ECO:0000313" key="2">
    <source>
        <dbReference type="EMBL" id="MBC8576605.1"/>
    </source>
</evidence>
<keyword evidence="1" id="KW-0472">Membrane</keyword>
<dbReference type="EMBL" id="JACRTB010000013">
    <property type="protein sequence ID" value="MBC8576605.1"/>
    <property type="molecule type" value="Genomic_DNA"/>
</dbReference>
<evidence type="ECO:0000256" key="1">
    <source>
        <dbReference type="SAM" id="Phobius"/>
    </source>
</evidence>
<keyword evidence="1" id="KW-0812">Transmembrane</keyword>
<protein>
    <submittedName>
        <fullName evidence="2">Uncharacterized protein</fullName>
    </submittedName>
</protein>
<dbReference type="RefSeq" id="WP_262400112.1">
    <property type="nucleotide sequence ID" value="NZ_JACRTB010000013.1"/>
</dbReference>
<comment type="caution">
    <text evidence="2">The sequence shown here is derived from an EMBL/GenBank/DDBJ whole genome shotgun (WGS) entry which is preliminary data.</text>
</comment>
<feature type="transmembrane region" description="Helical" evidence="1">
    <location>
        <begin position="33"/>
        <end position="53"/>
    </location>
</feature>
<gene>
    <name evidence="2" type="ORF">H8717_09340</name>
</gene>
<organism evidence="2 3">
    <name type="scientific">Yanshouia hominis</name>
    <dbReference type="NCBI Taxonomy" id="2763673"/>
    <lineage>
        <taxon>Bacteria</taxon>
        <taxon>Bacillati</taxon>
        <taxon>Bacillota</taxon>
        <taxon>Clostridia</taxon>
        <taxon>Eubacteriales</taxon>
        <taxon>Oscillospiraceae</taxon>
        <taxon>Yanshouia</taxon>
    </lineage>
</organism>
<keyword evidence="1" id="KW-1133">Transmembrane helix</keyword>
<accession>A0ABR7NJM3</accession>
<dbReference type="Proteomes" id="UP000658131">
    <property type="component" value="Unassembled WGS sequence"/>
</dbReference>
<proteinExistence type="predicted"/>